<name>A0A8G0PII5_9HYPO</name>
<proteinExistence type="predicted"/>
<sequence length="265" mass="29303">MEHKPCSFVSGAATRSIFGPPQDAAGITTSEHGTVWRPIDVVSSVATRARNFLFSNLPLCLHFRAEAALLVHSTLATGQEWRMGPWRDKDALDALDGTIPRRPPLLADGHSARSGKSTRHVPVSYEYGHMSSSTERFACWFWRAKANNLGARLIMNPATRTSAYLKRRRLRSRPVLDVSARYPTRAGAEWVRCWSCQNASTGANILSVPPHSLVLVPVPTSISVWYLPVPVSVPGTRDWYLYKPTAIATELDRCDQPGKVSTIPV</sequence>
<evidence type="ECO:0000313" key="2">
    <source>
        <dbReference type="Proteomes" id="UP000826661"/>
    </source>
</evidence>
<protein>
    <submittedName>
        <fullName evidence="1">Uncharacterized protein</fullName>
    </submittedName>
</protein>
<gene>
    <name evidence="1" type="ORF">H0G86_007626</name>
</gene>
<evidence type="ECO:0000313" key="1">
    <source>
        <dbReference type="EMBL" id="QYT00545.1"/>
    </source>
</evidence>
<dbReference type="EMBL" id="CP075867">
    <property type="protein sequence ID" value="QYT00545.1"/>
    <property type="molecule type" value="Genomic_DNA"/>
</dbReference>
<keyword evidence="2" id="KW-1185">Reference proteome</keyword>
<dbReference type="AlphaFoldDB" id="A0A8G0PII5"/>
<accession>A0A8G0PII5</accession>
<reference evidence="1 2" key="1">
    <citation type="journal article" date="2021" name="BMC Genomics">
        <title>Telomere-to-telomere genome assembly of asparaginase-producing Trichoderma simmonsii.</title>
        <authorList>
            <person name="Chung D."/>
            <person name="Kwon Y.M."/>
            <person name="Yang Y."/>
        </authorList>
    </citation>
    <scope>NUCLEOTIDE SEQUENCE [LARGE SCALE GENOMIC DNA]</scope>
    <source>
        <strain evidence="1 2">GH-Sj1</strain>
    </source>
</reference>
<dbReference type="Proteomes" id="UP000826661">
    <property type="component" value="Chromosome IV"/>
</dbReference>
<organism evidence="1 2">
    <name type="scientific">Trichoderma simmonsii</name>
    <dbReference type="NCBI Taxonomy" id="1491479"/>
    <lineage>
        <taxon>Eukaryota</taxon>
        <taxon>Fungi</taxon>
        <taxon>Dikarya</taxon>
        <taxon>Ascomycota</taxon>
        <taxon>Pezizomycotina</taxon>
        <taxon>Sordariomycetes</taxon>
        <taxon>Hypocreomycetidae</taxon>
        <taxon>Hypocreales</taxon>
        <taxon>Hypocreaceae</taxon>
        <taxon>Trichoderma</taxon>
    </lineage>
</organism>